<proteinExistence type="predicted"/>
<keyword evidence="1" id="KW-0472">Membrane</keyword>
<feature type="transmembrane region" description="Helical" evidence="1">
    <location>
        <begin position="52"/>
        <end position="70"/>
    </location>
</feature>
<feature type="transmembrane region" description="Helical" evidence="1">
    <location>
        <begin position="116"/>
        <end position="134"/>
    </location>
</feature>
<protein>
    <recommendedName>
        <fullName evidence="4">DUF1440 domain-containing protein</fullName>
    </recommendedName>
</protein>
<organism evidence="2 3">
    <name type="scientific">Metabacillus idriensis</name>
    <dbReference type="NCBI Taxonomy" id="324768"/>
    <lineage>
        <taxon>Bacteria</taxon>
        <taxon>Bacillati</taxon>
        <taxon>Bacillota</taxon>
        <taxon>Bacilli</taxon>
        <taxon>Bacillales</taxon>
        <taxon>Bacillaceae</taxon>
        <taxon>Metabacillus</taxon>
    </lineage>
</organism>
<dbReference type="RefSeq" id="WP_154318154.1">
    <property type="nucleotide sequence ID" value="NZ_CAJGAA010000001.1"/>
</dbReference>
<evidence type="ECO:0000256" key="1">
    <source>
        <dbReference type="SAM" id="Phobius"/>
    </source>
</evidence>
<reference evidence="2 3" key="1">
    <citation type="submission" date="2019-11" db="EMBL/GenBank/DDBJ databases">
        <title>Bacillus idriensis genome.</title>
        <authorList>
            <person name="Konopka E.N."/>
            <person name="Newman J.D."/>
        </authorList>
    </citation>
    <scope>NUCLEOTIDE SEQUENCE [LARGE SCALE GENOMIC DNA]</scope>
    <source>
        <strain evidence="2 3">DSM 19097</strain>
    </source>
</reference>
<keyword evidence="3" id="KW-1185">Reference proteome</keyword>
<sequence length="143" mass="15846">MVKRGALIGLISGIVLGLFLKSAEIVSGEKVYVLLLNIDFIYKEPLPELFEFVLHLAVAVIIGVLYVFTLTSFNITSQLNRWLTAFALTLPAVLLYFPLTILSVRETPAIDDFEALTWWTAGHILFAAAMAASAKNMHKKTPH</sequence>
<keyword evidence="1" id="KW-1133">Transmembrane helix</keyword>
<evidence type="ECO:0000313" key="3">
    <source>
        <dbReference type="Proteomes" id="UP000441585"/>
    </source>
</evidence>
<name>A0A6I2M985_9BACI</name>
<evidence type="ECO:0008006" key="4">
    <source>
        <dbReference type="Google" id="ProtNLM"/>
    </source>
</evidence>
<feature type="transmembrane region" description="Helical" evidence="1">
    <location>
        <begin position="82"/>
        <end position="104"/>
    </location>
</feature>
<dbReference type="EMBL" id="WKKF01000001">
    <property type="protein sequence ID" value="MRX53506.1"/>
    <property type="molecule type" value="Genomic_DNA"/>
</dbReference>
<evidence type="ECO:0000313" key="2">
    <source>
        <dbReference type="EMBL" id="MRX53506.1"/>
    </source>
</evidence>
<gene>
    <name evidence="2" type="ORF">GJU41_05945</name>
</gene>
<comment type="caution">
    <text evidence="2">The sequence shown here is derived from an EMBL/GenBank/DDBJ whole genome shotgun (WGS) entry which is preliminary data.</text>
</comment>
<dbReference type="Proteomes" id="UP000441585">
    <property type="component" value="Unassembled WGS sequence"/>
</dbReference>
<dbReference type="AlphaFoldDB" id="A0A6I2M985"/>
<keyword evidence="1" id="KW-0812">Transmembrane</keyword>
<accession>A0A6I2M985</accession>